<dbReference type="EMBL" id="KK914256">
    <property type="protein sequence ID" value="KDP44169.1"/>
    <property type="molecule type" value="Genomic_DNA"/>
</dbReference>
<accession>A0A067LIT9</accession>
<evidence type="ECO:0000259" key="7">
    <source>
        <dbReference type="Pfam" id="PF12819"/>
    </source>
</evidence>
<dbReference type="Proteomes" id="UP000027138">
    <property type="component" value="Unassembled WGS sequence"/>
</dbReference>
<dbReference type="STRING" id="180498.A0A067LIT9"/>
<organism evidence="8 9">
    <name type="scientific">Jatropha curcas</name>
    <name type="common">Barbados nut</name>
    <dbReference type="NCBI Taxonomy" id="180498"/>
    <lineage>
        <taxon>Eukaryota</taxon>
        <taxon>Viridiplantae</taxon>
        <taxon>Streptophyta</taxon>
        <taxon>Embryophyta</taxon>
        <taxon>Tracheophyta</taxon>
        <taxon>Spermatophyta</taxon>
        <taxon>Magnoliopsida</taxon>
        <taxon>eudicotyledons</taxon>
        <taxon>Gunneridae</taxon>
        <taxon>Pentapetalae</taxon>
        <taxon>rosids</taxon>
        <taxon>fabids</taxon>
        <taxon>Malpighiales</taxon>
        <taxon>Euphorbiaceae</taxon>
        <taxon>Crotonoideae</taxon>
        <taxon>Jatropheae</taxon>
        <taxon>Jatropha</taxon>
    </lineage>
</organism>
<sequence length="491" mass="56432">MKKLIIQLAMPFVVMMSTFQAQSQERHDDLRLDCGASKETPASDVVYWLPDEDYVKSGKNYTLTYSQNFSTLSTLRYFPDSQTSCYNLLFYKRDGKFLFRAGFYYGNYDGLSSPPYFNLEIDGNIWATVTTSMSEDDAIYYEMIYRTNGDSAKVCLTRTMYGGVPFISSLEASYFSSGDDPRYGFYLLMENKIALQLHSRTNYGANDTTGQMAPYDECCNRIWKPKQMAEYRNIASNYIPTGYFYDENQPPERVMSTAIQARNVTNSIYLSIDISRQTTVIAYFVFYFSDPIYRYPEKPIGIVEIFIDNRKMGVTDIPYKYDDDEMYRVVSFYPVEVNGSANITISPAQNSTSAPLLNAMEVFYVVNVTNMSTKSEITNWVRIDCGSQTSHVDENGLLWQTDEGFIKTGENRIISQNSKIVLDQLKTLRVFKEQNKNCYNLPAPTLDRYFIRAMFHYGNYDGLNNPPSFDLQFDGNNWVTVETSLSDTVEC</sequence>
<evidence type="ECO:0000313" key="9">
    <source>
        <dbReference type="Proteomes" id="UP000027138"/>
    </source>
</evidence>
<evidence type="ECO:0000256" key="5">
    <source>
        <dbReference type="ARBA" id="ARBA00023136"/>
    </source>
</evidence>
<dbReference type="PANTHER" id="PTHR45631">
    <property type="entry name" value="OS07G0107800 PROTEIN-RELATED"/>
    <property type="match status" value="1"/>
</dbReference>
<keyword evidence="5" id="KW-0472">Membrane</keyword>
<feature type="domain" description="Malectin-like" evidence="7">
    <location>
        <begin position="32"/>
        <end position="365"/>
    </location>
</feature>
<evidence type="ECO:0000256" key="2">
    <source>
        <dbReference type="ARBA" id="ARBA00022692"/>
    </source>
</evidence>
<evidence type="ECO:0000256" key="1">
    <source>
        <dbReference type="ARBA" id="ARBA00004167"/>
    </source>
</evidence>
<dbReference type="InterPro" id="IPR024788">
    <property type="entry name" value="Malectin-like_Carb-bd_dom"/>
</dbReference>
<gene>
    <name evidence="8" type="ORF">JCGZ_05636</name>
</gene>
<feature type="signal peptide" evidence="6">
    <location>
        <begin position="1"/>
        <end position="23"/>
    </location>
</feature>
<keyword evidence="9" id="KW-1185">Reference proteome</keyword>
<dbReference type="SUPFAM" id="SSF48726">
    <property type="entry name" value="Immunoglobulin"/>
    <property type="match status" value="1"/>
</dbReference>
<name>A0A067LIT9_JATCU</name>
<dbReference type="InterPro" id="IPR036179">
    <property type="entry name" value="Ig-like_dom_sf"/>
</dbReference>
<dbReference type="PANTHER" id="PTHR45631:SF44">
    <property type="entry name" value="CARBOHYDRATE-BINDING PROTEIN OF THE ER PROTEIN"/>
    <property type="match status" value="1"/>
</dbReference>
<dbReference type="AlphaFoldDB" id="A0A067LIT9"/>
<comment type="subcellular location">
    <subcellularLocation>
        <location evidence="1">Membrane</location>
        <topology evidence="1">Single-pass membrane protein</topology>
    </subcellularLocation>
</comment>
<reference evidence="8 9" key="1">
    <citation type="journal article" date="2014" name="PLoS ONE">
        <title>Global Analysis of Gene Expression Profiles in Physic Nut (Jatropha curcas L.) Seedlings Exposed to Salt Stress.</title>
        <authorList>
            <person name="Zhang L."/>
            <person name="Zhang C."/>
            <person name="Wu P."/>
            <person name="Chen Y."/>
            <person name="Li M."/>
            <person name="Jiang H."/>
            <person name="Wu G."/>
        </authorList>
    </citation>
    <scope>NUCLEOTIDE SEQUENCE [LARGE SCALE GENOMIC DNA]</scope>
    <source>
        <strain evidence="9">cv. GZQX0401</strain>
        <tissue evidence="8">Young leaves</tissue>
    </source>
</reference>
<proteinExistence type="predicted"/>
<dbReference type="Pfam" id="PF12819">
    <property type="entry name" value="Malectin_like"/>
    <property type="match status" value="2"/>
</dbReference>
<keyword evidence="2" id="KW-0812">Transmembrane</keyword>
<evidence type="ECO:0000313" key="8">
    <source>
        <dbReference type="EMBL" id="KDP44169.1"/>
    </source>
</evidence>
<keyword evidence="3 6" id="KW-0732">Signal</keyword>
<dbReference type="GO" id="GO:0016020">
    <property type="term" value="C:membrane"/>
    <property type="evidence" value="ECO:0007669"/>
    <property type="project" value="UniProtKB-SubCell"/>
</dbReference>
<dbReference type="OrthoDB" id="2017114at2759"/>
<keyword evidence="4" id="KW-1133">Transmembrane helix</keyword>
<protein>
    <recommendedName>
        <fullName evidence="7">Malectin-like domain-containing protein</fullName>
    </recommendedName>
</protein>
<feature type="domain" description="Malectin-like" evidence="7">
    <location>
        <begin position="383"/>
        <end position="485"/>
    </location>
</feature>
<feature type="chain" id="PRO_5001640496" description="Malectin-like domain-containing protein" evidence="6">
    <location>
        <begin position="24"/>
        <end position="491"/>
    </location>
</feature>
<evidence type="ECO:0000256" key="4">
    <source>
        <dbReference type="ARBA" id="ARBA00022989"/>
    </source>
</evidence>
<evidence type="ECO:0000256" key="3">
    <source>
        <dbReference type="ARBA" id="ARBA00022729"/>
    </source>
</evidence>
<evidence type="ECO:0000256" key="6">
    <source>
        <dbReference type="SAM" id="SignalP"/>
    </source>
</evidence>